<dbReference type="InterPro" id="IPR036388">
    <property type="entry name" value="WH-like_DNA-bd_sf"/>
</dbReference>
<dbReference type="InterPro" id="IPR058163">
    <property type="entry name" value="LysR-type_TF_proteobact-type"/>
</dbReference>
<comment type="similarity">
    <text evidence="1">Belongs to the LysR transcriptional regulatory family.</text>
</comment>
<dbReference type="PANTHER" id="PTHR30537:SF5">
    <property type="entry name" value="HTH-TYPE TRANSCRIPTIONAL ACTIVATOR TTDR-RELATED"/>
    <property type="match status" value="1"/>
</dbReference>
<dbReference type="EMBL" id="PUGF01000001">
    <property type="protein sequence ID" value="PRC95081.1"/>
    <property type="molecule type" value="Genomic_DNA"/>
</dbReference>
<organism evidence="6 7">
    <name type="scientific">Solimicrobium silvestre</name>
    <dbReference type="NCBI Taxonomy" id="2099400"/>
    <lineage>
        <taxon>Bacteria</taxon>
        <taxon>Pseudomonadati</taxon>
        <taxon>Pseudomonadota</taxon>
        <taxon>Betaproteobacteria</taxon>
        <taxon>Burkholderiales</taxon>
        <taxon>Oxalobacteraceae</taxon>
        <taxon>Solimicrobium</taxon>
    </lineage>
</organism>
<sequence>MLDDLALFILIVETGSLNAAARKAGLPASNLTRRLQKLEQELGYRLVHRSARRLTVSEEGWQYYEQCRPLLQALQQATQQLGDTFNQVAGRITVLAPVNLANGILAPAWINFMTQYPEIQLELQLSNHTQDILDHSAALAIRTGPQPDSSLNQHILGTTQVLLVAASAYLAKHGNPSTPEELEQHELLVAEPLSNWIVHHQTSGQRLQWSPQARFRVNDIALAVTAAEAGLGIVFCPLTLCDAGLKAGRLVEVLADWRVAPRSLYAVWPQRQVPARVRVLIDYLVQFCQGNELLGARL</sequence>
<dbReference type="PROSITE" id="PS50931">
    <property type="entry name" value="HTH_LYSR"/>
    <property type="match status" value="1"/>
</dbReference>
<keyword evidence="2" id="KW-0805">Transcription regulation</keyword>
<dbReference type="OrthoDB" id="8928056at2"/>
<accession>A0A2S9H570</accession>
<evidence type="ECO:0000256" key="2">
    <source>
        <dbReference type="ARBA" id="ARBA00023015"/>
    </source>
</evidence>
<evidence type="ECO:0000313" key="6">
    <source>
        <dbReference type="EMBL" id="PRC95081.1"/>
    </source>
</evidence>
<evidence type="ECO:0000259" key="5">
    <source>
        <dbReference type="PROSITE" id="PS50931"/>
    </source>
</evidence>
<proteinExistence type="inferred from homology"/>
<dbReference type="Gene3D" id="1.10.10.10">
    <property type="entry name" value="Winged helix-like DNA-binding domain superfamily/Winged helix DNA-binding domain"/>
    <property type="match status" value="1"/>
</dbReference>
<dbReference type="InterPro" id="IPR000847">
    <property type="entry name" value="LysR_HTH_N"/>
</dbReference>
<keyword evidence="3" id="KW-0238">DNA-binding</keyword>
<protein>
    <submittedName>
        <fullName evidence="6">Transcriptional regulator</fullName>
    </submittedName>
</protein>
<keyword evidence="7" id="KW-1185">Reference proteome</keyword>
<comment type="caution">
    <text evidence="6">The sequence shown here is derived from an EMBL/GenBank/DDBJ whole genome shotgun (WGS) entry which is preliminary data.</text>
</comment>
<dbReference type="Pfam" id="PF03466">
    <property type="entry name" value="LysR_substrate"/>
    <property type="match status" value="1"/>
</dbReference>
<evidence type="ECO:0000256" key="1">
    <source>
        <dbReference type="ARBA" id="ARBA00009437"/>
    </source>
</evidence>
<dbReference type="Gene3D" id="3.40.190.290">
    <property type="match status" value="1"/>
</dbReference>
<name>A0A2S9H570_9BURK</name>
<keyword evidence="4" id="KW-0804">Transcription</keyword>
<evidence type="ECO:0000313" key="7">
    <source>
        <dbReference type="Proteomes" id="UP000237839"/>
    </source>
</evidence>
<evidence type="ECO:0000256" key="4">
    <source>
        <dbReference type="ARBA" id="ARBA00023163"/>
    </source>
</evidence>
<dbReference type="PANTHER" id="PTHR30537">
    <property type="entry name" value="HTH-TYPE TRANSCRIPTIONAL REGULATOR"/>
    <property type="match status" value="1"/>
</dbReference>
<evidence type="ECO:0000256" key="3">
    <source>
        <dbReference type="ARBA" id="ARBA00023125"/>
    </source>
</evidence>
<dbReference type="GO" id="GO:0006351">
    <property type="term" value="P:DNA-templated transcription"/>
    <property type="evidence" value="ECO:0007669"/>
    <property type="project" value="TreeGrafter"/>
</dbReference>
<feature type="domain" description="HTH lysR-type" evidence="5">
    <location>
        <begin position="1"/>
        <end position="57"/>
    </location>
</feature>
<reference evidence="6 7" key="1">
    <citation type="submission" date="2018-02" db="EMBL/GenBank/DDBJ databases">
        <title>Solimicrobium silvestre gen. nov., sp. nov., isolated from alpine forest soil.</title>
        <authorList>
            <person name="Margesin R."/>
            <person name="Albuquerque L."/>
            <person name="Zhang D.-C."/>
            <person name="Froufe H.J.C."/>
            <person name="Severino R."/>
            <person name="Roxo I."/>
            <person name="Egas C."/>
            <person name="Da Costa M.S."/>
        </authorList>
    </citation>
    <scope>NUCLEOTIDE SEQUENCE [LARGE SCALE GENOMIC DNA]</scope>
    <source>
        <strain evidence="6 7">S20-91</strain>
    </source>
</reference>
<dbReference type="GO" id="GO:0003700">
    <property type="term" value="F:DNA-binding transcription factor activity"/>
    <property type="evidence" value="ECO:0007669"/>
    <property type="project" value="InterPro"/>
</dbReference>
<dbReference type="Pfam" id="PF00126">
    <property type="entry name" value="HTH_1"/>
    <property type="match status" value="1"/>
</dbReference>
<dbReference type="InterPro" id="IPR005119">
    <property type="entry name" value="LysR_subst-bd"/>
</dbReference>
<gene>
    <name evidence="6" type="ORF">S2091_0276</name>
</gene>
<dbReference type="FunFam" id="1.10.10.10:FF:000001">
    <property type="entry name" value="LysR family transcriptional regulator"/>
    <property type="match status" value="1"/>
</dbReference>
<dbReference type="RefSeq" id="WP_105529980.1">
    <property type="nucleotide sequence ID" value="NZ_PUGF01000001.1"/>
</dbReference>
<dbReference type="SUPFAM" id="SSF53850">
    <property type="entry name" value="Periplasmic binding protein-like II"/>
    <property type="match status" value="1"/>
</dbReference>
<dbReference type="CDD" id="cd08422">
    <property type="entry name" value="PBP2_CrgA_like"/>
    <property type="match status" value="1"/>
</dbReference>
<dbReference type="AlphaFoldDB" id="A0A2S9H570"/>
<dbReference type="Proteomes" id="UP000237839">
    <property type="component" value="Unassembled WGS sequence"/>
</dbReference>
<dbReference type="InterPro" id="IPR036390">
    <property type="entry name" value="WH_DNA-bd_sf"/>
</dbReference>
<dbReference type="GO" id="GO:0043565">
    <property type="term" value="F:sequence-specific DNA binding"/>
    <property type="evidence" value="ECO:0007669"/>
    <property type="project" value="TreeGrafter"/>
</dbReference>
<dbReference type="SUPFAM" id="SSF46785">
    <property type="entry name" value="Winged helix' DNA-binding domain"/>
    <property type="match status" value="1"/>
</dbReference>